<reference evidence="2" key="1">
    <citation type="journal article" date="2013" name="Proc. Natl. Acad. Sci. U.S.A.">
        <title>Improving the coverage of the cyanobacterial phylum using diversity-driven genome sequencing.</title>
        <authorList>
            <person name="Shih P.M."/>
            <person name="Wu D."/>
            <person name="Latifi A."/>
            <person name="Axen S.D."/>
            <person name="Fewer D.P."/>
            <person name="Talla E."/>
            <person name="Calteau A."/>
            <person name="Cai F."/>
            <person name="Tandeau de Marsac N."/>
            <person name="Rippka R."/>
            <person name="Herdman M."/>
            <person name="Sivonen K."/>
            <person name="Coursin T."/>
            <person name="Laurent T."/>
            <person name="Goodwin L."/>
            <person name="Nolan M."/>
            <person name="Davenport K.W."/>
            <person name="Han C.S."/>
            <person name="Rubin E.M."/>
            <person name="Eisen J.A."/>
            <person name="Woyke T."/>
            <person name="Gugger M."/>
            <person name="Kerfeld C.A."/>
        </authorList>
    </citation>
    <scope>NUCLEOTIDE SEQUENCE [LARGE SCALE GENOMIC DNA]</scope>
    <source>
        <strain evidence="2">ATCC 29371 / PCC 7437</strain>
    </source>
</reference>
<evidence type="ECO:0000313" key="1">
    <source>
        <dbReference type="EMBL" id="AFZ35591.1"/>
    </source>
</evidence>
<name>K9XU41_STAC7</name>
<evidence type="ECO:0000313" key="2">
    <source>
        <dbReference type="Proteomes" id="UP000010473"/>
    </source>
</evidence>
<dbReference type="PANTHER" id="PTHR43649">
    <property type="entry name" value="ARABINOSE-BINDING PROTEIN-RELATED"/>
    <property type="match status" value="1"/>
</dbReference>
<protein>
    <submittedName>
        <fullName evidence="1">Extracellular solute-binding protein family 1</fullName>
    </submittedName>
</protein>
<dbReference type="eggNOG" id="COG1653">
    <property type="taxonomic scope" value="Bacteria"/>
</dbReference>
<dbReference type="PANTHER" id="PTHR43649:SF12">
    <property type="entry name" value="DIACETYLCHITOBIOSE BINDING PROTEIN DASA"/>
    <property type="match status" value="1"/>
</dbReference>
<dbReference type="Proteomes" id="UP000010473">
    <property type="component" value="Chromosome"/>
</dbReference>
<dbReference type="STRING" id="111780.Sta7437_2039"/>
<organism evidence="1 2">
    <name type="scientific">Stanieria cyanosphaera (strain ATCC 29371 / PCC 7437)</name>
    <dbReference type="NCBI Taxonomy" id="111780"/>
    <lineage>
        <taxon>Bacteria</taxon>
        <taxon>Bacillati</taxon>
        <taxon>Cyanobacteriota</taxon>
        <taxon>Cyanophyceae</taxon>
        <taxon>Pleurocapsales</taxon>
        <taxon>Dermocarpellaceae</taxon>
        <taxon>Stanieria</taxon>
    </lineage>
</organism>
<accession>K9XU41</accession>
<gene>
    <name evidence="1" type="ordered locus">Sta7437_2039</name>
</gene>
<dbReference type="OrthoDB" id="8871943at2"/>
<keyword evidence="2" id="KW-1185">Reference proteome</keyword>
<proteinExistence type="predicted"/>
<dbReference type="Pfam" id="PF13416">
    <property type="entry name" value="SBP_bac_8"/>
    <property type="match status" value="1"/>
</dbReference>
<sequence>MLIKPRSRFGFKYKYIFLFVCIVLMIIGCSNRPQLMRSPESQFPSQTSTLNIWWEKGFNLEEDEAFQKLVKNWSSKTGHQVKLSFYTTNELLEKTARASQMLESPDLVLSQTGNLTLYPRLAWEGKLADVSELIEPVKSLYDENAIKAITYYNQVESKESYYGIPIYQATIQIFYWQKLLAALGYSQQDIPQNWDDFWQFWLQVQNQSKKQLQKNIYALGFPLSVASSDTYLLFEHLLEAYNLTLVDREGNLLVDQPEIRQGIIQCLEWYSKLYQQSYIPPDAINWLNTDNNRNLLNRVVVMTPNVTLSIPAAVRQDNDIYYNQLGILEFPKKPNGQPMRYLLSIKQAVILRDSTHSNLAKEFLRYLIEPNILAEYIKASGIRNVPVQKPLWQDPFWQNSQDPYLTTTTKILTKCPTRLFYTERNPAYSVVLKNNVWGKALTKIVIDRITPEQAADNAIAEIKQIFANWN</sequence>
<dbReference type="InterPro" id="IPR050490">
    <property type="entry name" value="Bact_solute-bd_prot1"/>
</dbReference>
<dbReference type="InterPro" id="IPR006059">
    <property type="entry name" value="SBP"/>
</dbReference>
<dbReference type="HOGENOM" id="CLU_031285_13_1_3"/>
<dbReference type="EMBL" id="CP003653">
    <property type="protein sequence ID" value="AFZ35591.1"/>
    <property type="molecule type" value="Genomic_DNA"/>
</dbReference>
<dbReference type="AlphaFoldDB" id="K9XU41"/>
<dbReference type="PROSITE" id="PS51257">
    <property type="entry name" value="PROKAR_LIPOPROTEIN"/>
    <property type="match status" value="1"/>
</dbReference>
<dbReference type="SUPFAM" id="SSF53850">
    <property type="entry name" value="Periplasmic binding protein-like II"/>
    <property type="match status" value="1"/>
</dbReference>
<dbReference type="KEGG" id="scs:Sta7437_2039"/>
<dbReference type="Gene3D" id="3.40.190.10">
    <property type="entry name" value="Periplasmic binding protein-like II"/>
    <property type="match status" value="1"/>
</dbReference>